<feature type="DNA-binding region" description="H-T-H motif" evidence="2">
    <location>
        <begin position="31"/>
        <end position="50"/>
    </location>
</feature>
<dbReference type="AlphaFoldDB" id="A0A1T5DPK9"/>
<dbReference type="OrthoDB" id="9789566at2"/>
<keyword evidence="5" id="KW-1185">Reference proteome</keyword>
<keyword evidence="1 2" id="KW-0238">DNA-binding</keyword>
<dbReference type="InterPro" id="IPR050109">
    <property type="entry name" value="HTH-type_TetR-like_transc_reg"/>
</dbReference>
<gene>
    <name evidence="4" type="ORF">SAMN05660477_00911</name>
</gene>
<evidence type="ECO:0000259" key="3">
    <source>
        <dbReference type="PROSITE" id="PS50977"/>
    </source>
</evidence>
<organism evidence="4 5">
    <name type="scientific">Soonwooa buanensis</name>
    <dbReference type="NCBI Taxonomy" id="619805"/>
    <lineage>
        <taxon>Bacteria</taxon>
        <taxon>Pseudomonadati</taxon>
        <taxon>Bacteroidota</taxon>
        <taxon>Flavobacteriia</taxon>
        <taxon>Flavobacteriales</taxon>
        <taxon>Weeksellaceae</taxon>
        <taxon>Chryseobacterium group</taxon>
        <taxon>Soonwooa</taxon>
    </lineage>
</organism>
<dbReference type="EMBL" id="FUYZ01000002">
    <property type="protein sequence ID" value="SKB73659.1"/>
    <property type="molecule type" value="Genomic_DNA"/>
</dbReference>
<evidence type="ECO:0000256" key="2">
    <source>
        <dbReference type="PROSITE-ProRule" id="PRU00335"/>
    </source>
</evidence>
<dbReference type="RefSeq" id="WP_079666184.1">
    <property type="nucleotide sequence ID" value="NZ_FUYZ01000002.1"/>
</dbReference>
<dbReference type="InterPro" id="IPR001647">
    <property type="entry name" value="HTH_TetR"/>
</dbReference>
<dbReference type="InterPro" id="IPR009057">
    <property type="entry name" value="Homeodomain-like_sf"/>
</dbReference>
<dbReference type="STRING" id="619805.SAMN05660477_00911"/>
<dbReference type="Proteomes" id="UP000191112">
    <property type="component" value="Unassembled WGS sequence"/>
</dbReference>
<reference evidence="4 5" key="1">
    <citation type="submission" date="2017-02" db="EMBL/GenBank/DDBJ databases">
        <authorList>
            <person name="Peterson S.W."/>
        </authorList>
    </citation>
    <scope>NUCLEOTIDE SEQUENCE [LARGE SCALE GENOMIC DNA]</scope>
    <source>
        <strain evidence="4 5">DSM 22323</strain>
    </source>
</reference>
<dbReference type="Gene3D" id="1.10.357.10">
    <property type="entry name" value="Tetracycline Repressor, domain 2"/>
    <property type="match status" value="1"/>
</dbReference>
<accession>A0A1T5DPK9</accession>
<dbReference type="Pfam" id="PF00440">
    <property type="entry name" value="TetR_N"/>
    <property type="match status" value="1"/>
</dbReference>
<evidence type="ECO:0000256" key="1">
    <source>
        <dbReference type="ARBA" id="ARBA00023125"/>
    </source>
</evidence>
<dbReference type="PANTHER" id="PTHR30328">
    <property type="entry name" value="TRANSCRIPTIONAL REPRESSOR"/>
    <property type="match status" value="1"/>
</dbReference>
<dbReference type="GO" id="GO:0003677">
    <property type="term" value="F:DNA binding"/>
    <property type="evidence" value="ECO:0007669"/>
    <property type="project" value="UniProtKB-UniRule"/>
</dbReference>
<evidence type="ECO:0000313" key="5">
    <source>
        <dbReference type="Proteomes" id="UP000191112"/>
    </source>
</evidence>
<sequence>MSQEIKKDDTEALIRKTAKKLFFGEGKFNATTQEIADAAGVNRTLINYYFRSRDNLFNSVFEEALRKEKEKSEAIINSNSSFRDKLGHFIDDSISKSMQYPYLEIYIVTQMNQGCVYHKTENFDENIAKMGTEIEEEISKGNINPISTQQFILNLASLVSFPTCMRPLLKETMKISDKEFDQLLSERREVILSTIFKN</sequence>
<feature type="domain" description="HTH tetR-type" evidence="3">
    <location>
        <begin position="8"/>
        <end position="68"/>
    </location>
</feature>
<proteinExistence type="predicted"/>
<dbReference type="PANTHER" id="PTHR30328:SF54">
    <property type="entry name" value="HTH-TYPE TRANSCRIPTIONAL REPRESSOR SCO4008"/>
    <property type="match status" value="1"/>
</dbReference>
<evidence type="ECO:0000313" key="4">
    <source>
        <dbReference type="EMBL" id="SKB73659.1"/>
    </source>
</evidence>
<dbReference type="PROSITE" id="PS50977">
    <property type="entry name" value="HTH_TETR_2"/>
    <property type="match status" value="1"/>
</dbReference>
<protein>
    <submittedName>
        <fullName evidence="4">Transcriptional regulator, TetR family</fullName>
    </submittedName>
</protein>
<name>A0A1T5DPK9_9FLAO</name>
<dbReference type="SUPFAM" id="SSF46689">
    <property type="entry name" value="Homeodomain-like"/>
    <property type="match status" value="1"/>
</dbReference>